<reference evidence="3 4" key="1">
    <citation type="submission" date="2019-09" db="EMBL/GenBank/DDBJ databases">
        <title>Genome sequence of Adhaeribacter sp. M2.</title>
        <authorList>
            <person name="Srinivasan S."/>
        </authorList>
    </citation>
    <scope>NUCLEOTIDE SEQUENCE [LARGE SCALE GENOMIC DNA]</scope>
    <source>
        <strain evidence="3 4">M2</strain>
    </source>
</reference>
<dbReference type="Proteomes" id="UP000326570">
    <property type="component" value="Unassembled WGS sequence"/>
</dbReference>
<accession>A0A5N1IQ44</accession>
<feature type="compositionally biased region" description="Basic and acidic residues" evidence="1">
    <location>
        <begin position="31"/>
        <end position="43"/>
    </location>
</feature>
<dbReference type="EMBL" id="VTWT01000007">
    <property type="protein sequence ID" value="KAA9331997.1"/>
    <property type="molecule type" value="Genomic_DNA"/>
</dbReference>
<feature type="region of interest" description="Disordered" evidence="1">
    <location>
        <begin position="21"/>
        <end position="110"/>
    </location>
</feature>
<keyword evidence="4" id="KW-1185">Reference proteome</keyword>
<evidence type="ECO:0000313" key="3">
    <source>
        <dbReference type="EMBL" id="KAA9331997.1"/>
    </source>
</evidence>
<dbReference type="RefSeq" id="WP_150904606.1">
    <property type="nucleotide sequence ID" value="NZ_VTWT01000007.1"/>
</dbReference>
<evidence type="ECO:0000256" key="2">
    <source>
        <dbReference type="SAM" id="SignalP"/>
    </source>
</evidence>
<proteinExistence type="predicted"/>
<feature type="compositionally biased region" description="Basic and acidic residues" evidence="1">
    <location>
        <begin position="53"/>
        <end position="65"/>
    </location>
</feature>
<comment type="caution">
    <text evidence="3">The sequence shown here is derived from an EMBL/GenBank/DDBJ whole genome shotgun (WGS) entry which is preliminary data.</text>
</comment>
<protein>
    <submittedName>
        <fullName evidence="3">Uncharacterized protein</fullName>
    </submittedName>
</protein>
<organism evidence="3 4">
    <name type="scientific">Adhaeribacter soli</name>
    <dbReference type="NCBI Taxonomy" id="2607655"/>
    <lineage>
        <taxon>Bacteria</taxon>
        <taxon>Pseudomonadati</taxon>
        <taxon>Bacteroidota</taxon>
        <taxon>Cytophagia</taxon>
        <taxon>Cytophagales</taxon>
        <taxon>Hymenobacteraceae</taxon>
        <taxon>Adhaeribacter</taxon>
    </lineage>
</organism>
<feature type="chain" id="PRO_5024880744" evidence="2">
    <location>
        <begin position="24"/>
        <end position="110"/>
    </location>
</feature>
<name>A0A5N1IQ44_9BACT</name>
<evidence type="ECO:0000313" key="4">
    <source>
        <dbReference type="Proteomes" id="UP000326570"/>
    </source>
</evidence>
<feature type="signal peptide" evidence="2">
    <location>
        <begin position="1"/>
        <end position="23"/>
    </location>
</feature>
<gene>
    <name evidence="3" type="ORF">F0P94_14485</name>
</gene>
<keyword evidence="2" id="KW-0732">Signal</keyword>
<sequence>MTKAFSLFLLVFSLAITQGFSQATSNPAPTETRDQERKTEPQKLEASLSPAEQAERDMLVPRKYQEQLAIEASKPIKYGPANGTRKTYHKKSSSRKKYYSRKRSTSSRRR</sequence>
<evidence type="ECO:0000256" key="1">
    <source>
        <dbReference type="SAM" id="MobiDB-lite"/>
    </source>
</evidence>
<feature type="compositionally biased region" description="Basic residues" evidence="1">
    <location>
        <begin position="86"/>
        <end position="110"/>
    </location>
</feature>
<dbReference type="AlphaFoldDB" id="A0A5N1IQ44"/>